<accession>A0A0J6YQ22</accession>
<evidence type="ECO:0000313" key="2">
    <source>
        <dbReference type="Proteomes" id="UP000054565"/>
    </source>
</evidence>
<evidence type="ECO:0000313" key="1">
    <source>
        <dbReference type="EMBL" id="KMP09855.1"/>
    </source>
</evidence>
<name>A0A0J6YQ22_COCIT</name>
<proteinExistence type="predicted"/>
<protein>
    <submittedName>
        <fullName evidence="1">Uncharacterized protein</fullName>
    </submittedName>
</protein>
<dbReference type="EMBL" id="DS028100">
    <property type="protein sequence ID" value="KMP09855.1"/>
    <property type="molecule type" value="Genomic_DNA"/>
</dbReference>
<gene>
    <name evidence="1" type="ORF">CIRG_09088</name>
</gene>
<dbReference type="AlphaFoldDB" id="A0A0J6YQ22"/>
<sequence length="128" mass="14431">MPSLAAYQLTSLAPPSSTTPASIELPCQQTNLSDGAQTRSSTVEFRNLVRAALVVNPNQGRLRFQTIIYPATMFPISQWPSYTNPEHAYKSWEQKYQTTKPIRVKDTLDYEAPAILHLHLNSHPEYAD</sequence>
<dbReference type="Proteomes" id="UP000054565">
    <property type="component" value="Unassembled WGS sequence"/>
</dbReference>
<reference evidence="2" key="1">
    <citation type="journal article" date="2010" name="Genome Res.">
        <title>Population genomic sequencing of Coccidioides fungi reveals recent hybridization and transposon control.</title>
        <authorList>
            <person name="Neafsey D.E."/>
            <person name="Barker B.M."/>
            <person name="Sharpton T.J."/>
            <person name="Stajich J.E."/>
            <person name="Park D.J."/>
            <person name="Whiston E."/>
            <person name="Hung C.-Y."/>
            <person name="McMahan C."/>
            <person name="White J."/>
            <person name="Sykes S."/>
            <person name="Heiman D."/>
            <person name="Young S."/>
            <person name="Zeng Q."/>
            <person name="Abouelleil A."/>
            <person name="Aftuck L."/>
            <person name="Bessette D."/>
            <person name="Brown A."/>
            <person name="FitzGerald M."/>
            <person name="Lui A."/>
            <person name="Macdonald J.P."/>
            <person name="Priest M."/>
            <person name="Orbach M.J."/>
            <person name="Galgiani J.N."/>
            <person name="Kirkland T.N."/>
            <person name="Cole G.T."/>
            <person name="Birren B.W."/>
            <person name="Henn M.R."/>
            <person name="Taylor J.W."/>
            <person name="Rounsley S.D."/>
        </authorList>
    </citation>
    <scope>NUCLEOTIDE SEQUENCE [LARGE SCALE GENOMIC DNA]</scope>
    <source>
        <strain evidence="2">RMSCC 2394</strain>
    </source>
</reference>
<organism evidence="1 2">
    <name type="scientific">Coccidioides immitis RMSCC 2394</name>
    <dbReference type="NCBI Taxonomy" id="404692"/>
    <lineage>
        <taxon>Eukaryota</taxon>
        <taxon>Fungi</taxon>
        <taxon>Dikarya</taxon>
        <taxon>Ascomycota</taxon>
        <taxon>Pezizomycotina</taxon>
        <taxon>Eurotiomycetes</taxon>
        <taxon>Eurotiomycetidae</taxon>
        <taxon>Onygenales</taxon>
        <taxon>Onygenaceae</taxon>
        <taxon>Coccidioides</taxon>
    </lineage>
</organism>